<comment type="caution">
    <text evidence="2">The sequence shown here is derived from an EMBL/GenBank/DDBJ whole genome shotgun (WGS) entry which is preliminary data.</text>
</comment>
<dbReference type="InterPro" id="IPR036388">
    <property type="entry name" value="WH-like_DNA-bd_sf"/>
</dbReference>
<evidence type="ECO:0000256" key="1">
    <source>
        <dbReference type="ARBA" id="ARBA00023125"/>
    </source>
</evidence>
<dbReference type="Pfam" id="PF02082">
    <property type="entry name" value="Rrf2"/>
    <property type="match status" value="1"/>
</dbReference>
<keyword evidence="3" id="KW-1185">Reference proteome</keyword>
<dbReference type="EMBL" id="BAABJE010000001">
    <property type="protein sequence ID" value="GAA4785227.1"/>
    <property type="molecule type" value="Genomic_DNA"/>
</dbReference>
<gene>
    <name evidence="2" type="ORF">GCM10023307_07420</name>
</gene>
<evidence type="ECO:0000313" key="3">
    <source>
        <dbReference type="Proteomes" id="UP001499959"/>
    </source>
</evidence>
<sequence length="153" mass="16600">MLSMKAKYALRAMSELARAGEARVQAHELAQRCRAPGKFLETILVDLRIAGFVDSRRGQHGGHALARSPEQIMIGDLIRVIDGPLAPVRCASVTAYEPCRDCPDPDACALRALMRESRDALSRVLDRRSLHDFANAEVEASAAAAMSPVAVHP</sequence>
<evidence type="ECO:0000313" key="2">
    <source>
        <dbReference type="EMBL" id="GAA4785227.1"/>
    </source>
</evidence>
<keyword evidence="1" id="KW-0238">DNA-binding</keyword>
<dbReference type="RefSeq" id="WP_345301903.1">
    <property type="nucleotide sequence ID" value="NZ_BAABJE010000001.1"/>
</dbReference>
<dbReference type="NCBIfam" id="TIGR00738">
    <property type="entry name" value="rrf2_super"/>
    <property type="match status" value="1"/>
</dbReference>
<dbReference type="SUPFAM" id="SSF46785">
    <property type="entry name" value="Winged helix' DNA-binding domain"/>
    <property type="match status" value="1"/>
</dbReference>
<dbReference type="PANTHER" id="PTHR33221:SF5">
    <property type="entry name" value="HTH-TYPE TRANSCRIPTIONAL REGULATOR ISCR"/>
    <property type="match status" value="1"/>
</dbReference>
<name>A0ABP9AST8_9GAMM</name>
<dbReference type="Proteomes" id="UP001499959">
    <property type="component" value="Unassembled WGS sequence"/>
</dbReference>
<dbReference type="InterPro" id="IPR000944">
    <property type="entry name" value="Tscrpt_reg_Rrf2"/>
</dbReference>
<organism evidence="2 3">
    <name type="scientific">Lysobacter hankyongensis</name>
    <dbReference type="NCBI Taxonomy" id="1176535"/>
    <lineage>
        <taxon>Bacteria</taxon>
        <taxon>Pseudomonadati</taxon>
        <taxon>Pseudomonadota</taxon>
        <taxon>Gammaproteobacteria</taxon>
        <taxon>Lysobacterales</taxon>
        <taxon>Lysobacteraceae</taxon>
        <taxon>Lysobacter</taxon>
    </lineage>
</organism>
<dbReference type="PROSITE" id="PS51197">
    <property type="entry name" value="HTH_RRF2_2"/>
    <property type="match status" value="1"/>
</dbReference>
<proteinExistence type="predicted"/>
<accession>A0ABP9AST8</accession>
<dbReference type="InterPro" id="IPR036390">
    <property type="entry name" value="WH_DNA-bd_sf"/>
</dbReference>
<reference evidence="3" key="1">
    <citation type="journal article" date="2019" name="Int. J. Syst. Evol. Microbiol.">
        <title>The Global Catalogue of Microorganisms (GCM) 10K type strain sequencing project: providing services to taxonomists for standard genome sequencing and annotation.</title>
        <authorList>
            <consortium name="The Broad Institute Genomics Platform"/>
            <consortium name="The Broad Institute Genome Sequencing Center for Infectious Disease"/>
            <person name="Wu L."/>
            <person name="Ma J."/>
        </authorList>
    </citation>
    <scope>NUCLEOTIDE SEQUENCE [LARGE SCALE GENOMIC DNA]</scope>
    <source>
        <strain evidence="3">JCM 18204</strain>
    </source>
</reference>
<protein>
    <submittedName>
        <fullName evidence="2">Rrf2 family transcriptional regulator</fullName>
    </submittedName>
</protein>
<dbReference type="PANTHER" id="PTHR33221">
    <property type="entry name" value="WINGED HELIX-TURN-HELIX TRANSCRIPTIONAL REGULATOR, RRF2 FAMILY"/>
    <property type="match status" value="1"/>
</dbReference>
<dbReference type="Gene3D" id="1.10.10.10">
    <property type="entry name" value="Winged helix-like DNA-binding domain superfamily/Winged helix DNA-binding domain"/>
    <property type="match status" value="1"/>
</dbReference>